<dbReference type="Proteomes" id="UP001242313">
    <property type="component" value="Unassembled WGS sequence"/>
</dbReference>
<evidence type="ECO:0000313" key="2">
    <source>
        <dbReference type="Proteomes" id="UP001242313"/>
    </source>
</evidence>
<keyword evidence="2" id="KW-1185">Reference proteome</keyword>
<reference evidence="1 2" key="1">
    <citation type="submission" date="2023-07" db="EMBL/GenBank/DDBJ databases">
        <title>Genomic Encyclopedia of Type Strains, Phase IV (KMG-IV): sequencing the most valuable type-strain genomes for metagenomic binning, comparative biology and taxonomic classification.</title>
        <authorList>
            <person name="Goeker M."/>
        </authorList>
    </citation>
    <scope>NUCLEOTIDE SEQUENCE [LARGE SCALE GENOMIC DNA]</scope>
    <source>
        <strain evidence="1 2">DSM 19598</strain>
    </source>
</reference>
<protein>
    <submittedName>
        <fullName evidence="1">Uncharacterized protein</fullName>
    </submittedName>
</protein>
<name>A0ABU0FWE0_9BACI</name>
<gene>
    <name evidence="1" type="ORF">J2S25_002449</name>
</gene>
<organism evidence="1 2">
    <name type="scientific">Mesobacillus stamsii</name>
    <dbReference type="NCBI Taxonomy" id="225347"/>
    <lineage>
        <taxon>Bacteria</taxon>
        <taxon>Bacillati</taxon>
        <taxon>Bacillota</taxon>
        <taxon>Bacilli</taxon>
        <taxon>Bacillales</taxon>
        <taxon>Bacillaceae</taxon>
        <taxon>Mesobacillus</taxon>
    </lineage>
</organism>
<dbReference type="EMBL" id="JAUSUN010000013">
    <property type="protein sequence ID" value="MDQ0414242.1"/>
    <property type="molecule type" value="Genomic_DNA"/>
</dbReference>
<sequence length="46" mass="5184">MDIEANDIIDDLLKRIVDLTRENAVKSAQIIALEKKVTKETDSKAK</sequence>
<dbReference type="RefSeq" id="WP_307192023.1">
    <property type="nucleotide sequence ID" value="NZ_JAUSUN010000013.1"/>
</dbReference>
<accession>A0ABU0FWE0</accession>
<comment type="caution">
    <text evidence="1">The sequence shown here is derived from an EMBL/GenBank/DDBJ whole genome shotgun (WGS) entry which is preliminary data.</text>
</comment>
<proteinExistence type="predicted"/>
<evidence type="ECO:0000313" key="1">
    <source>
        <dbReference type="EMBL" id="MDQ0414242.1"/>
    </source>
</evidence>